<evidence type="ECO:0000256" key="13">
    <source>
        <dbReference type="SAM" id="MobiDB-lite"/>
    </source>
</evidence>
<dbReference type="OrthoDB" id="899at2759"/>
<evidence type="ECO:0000256" key="5">
    <source>
        <dbReference type="ARBA" id="ARBA00022771"/>
    </source>
</evidence>
<gene>
    <name evidence="15" type="ORF">ONB1V03_LOCUS10412</name>
</gene>
<proteinExistence type="predicted"/>
<evidence type="ECO:0000256" key="3">
    <source>
        <dbReference type="ARBA" id="ARBA00022679"/>
    </source>
</evidence>
<keyword evidence="6 12" id="KW-0862">Zinc</keyword>
<dbReference type="GO" id="GO:0003713">
    <property type="term" value="F:transcription coactivator activity"/>
    <property type="evidence" value="ECO:0007669"/>
    <property type="project" value="TreeGrafter"/>
</dbReference>
<comment type="catalytic activity">
    <reaction evidence="11">
        <text>L-lysyl-[protein] + acetyl-CoA = N(6)-acetyl-L-lysyl-[protein] + CoA + H(+)</text>
        <dbReference type="Rhea" id="RHEA:45948"/>
        <dbReference type="Rhea" id="RHEA-COMP:9752"/>
        <dbReference type="Rhea" id="RHEA-COMP:10731"/>
        <dbReference type="ChEBI" id="CHEBI:15378"/>
        <dbReference type="ChEBI" id="CHEBI:29969"/>
        <dbReference type="ChEBI" id="CHEBI:57287"/>
        <dbReference type="ChEBI" id="CHEBI:57288"/>
        <dbReference type="ChEBI" id="CHEBI:61930"/>
        <dbReference type="EC" id="2.3.1.48"/>
    </reaction>
</comment>
<accession>A0A7R9QQV0</accession>
<dbReference type="SMART" id="SM00551">
    <property type="entry name" value="ZnF_TAZ"/>
    <property type="match status" value="1"/>
</dbReference>
<keyword evidence="4 12" id="KW-0479">Metal-binding</keyword>
<dbReference type="InterPro" id="IPR035898">
    <property type="entry name" value="TAZ_dom_sf"/>
</dbReference>
<dbReference type="GO" id="GO:0000123">
    <property type="term" value="C:histone acetyltransferase complex"/>
    <property type="evidence" value="ECO:0007669"/>
    <property type="project" value="TreeGrafter"/>
</dbReference>
<evidence type="ECO:0000256" key="10">
    <source>
        <dbReference type="ARBA" id="ARBA00023242"/>
    </source>
</evidence>
<dbReference type="AlphaFoldDB" id="A0A7R9QQV0"/>
<dbReference type="InterPro" id="IPR013178">
    <property type="entry name" value="Histone_AcTrfase_Rtt109/CBP"/>
</dbReference>
<feature type="region of interest" description="Disordered" evidence="13">
    <location>
        <begin position="262"/>
        <end position="312"/>
    </location>
</feature>
<keyword evidence="16" id="KW-1185">Reference proteome</keyword>
<dbReference type="InterPro" id="IPR000197">
    <property type="entry name" value="Znf_TAZ"/>
</dbReference>
<evidence type="ECO:0000256" key="6">
    <source>
        <dbReference type="ARBA" id="ARBA00022833"/>
    </source>
</evidence>
<dbReference type="PROSITE" id="PS50134">
    <property type="entry name" value="ZF_TAZ"/>
    <property type="match status" value="1"/>
</dbReference>
<name>A0A7R9QQV0_9ACAR</name>
<feature type="domain" description="TAZ-type" evidence="14">
    <location>
        <begin position="171"/>
        <end position="257"/>
    </location>
</feature>
<feature type="zinc finger region" description="TAZ-type" evidence="12">
    <location>
        <begin position="171"/>
        <end position="257"/>
    </location>
</feature>
<evidence type="ECO:0000259" key="14">
    <source>
        <dbReference type="PROSITE" id="PS50134"/>
    </source>
</evidence>
<protein>
    <recommendedName>
        <fullName evidence="2">histone acetyltransferase</fullName>
        <ecNumber evidence="2">2.3.1.48</ecNumber>
    </recommendedName>
</protein>
<dbReference type="Gene3D" id="1.20.1020.10">
    <property type="entry name" value="TAZ domain"/>
    <property type="match status" value="1"/>
</dbReference>
<dbReference type="GO" id="GO:0008270">
    <property type="term" value="F:zinc ion binding"/>
    <property type="evidence" value="ECO:0007669"/>
    <property type="project" value="UniProtKB-KW"/>
</dbReference>
<dbReference type="GO" id="GO:0031490">
    <property type="term" value="F:chromatin DNA binding"/>
    <property type="evidence" value="ECO:0007669"/>
    <property type="project" value="TreeGrafter"/>
</dbReference>
<dbReference type="PANTHER" id="PTHR13808">
    <property type="entry name" value="CBP/P300-RELATED"/>
    <property type="match status" value="1"/>
</dbReference>
<evidence type="ECO:0000313" key="16">
    <source>
        <dbReference type="Proteomes" id="UP000728032"/>
    </source>
</evidence>
<feature type="compositionally biased region" description="Polar residues" evidence="13">
    <location>
        <begin position="262"/>
        <end position="271"/>
    </location>
</feature>
<dbReference type="EC" id="2.3.1.48" evidence="2"/>
<sequence length="312" mass="34951">MATNDHTFTTNMTPQYTGSSSQYTGHQTQHFLVQQFPPNPPTLRPSQQSVQYVMDDNYLWPPHEPLPLFSTHWSSQPRPRPPPPPAQVLEIWAGSSLQPQSSVSHIAPQWAQPANDMQTLMSSQVKRTVQPMVTQVPNTTTIDARSHSQHPSVGTSMPNAVPMARPTEPTDADRRRGVVERLALILHSTKCLQKDAQNERRTPCGLLLCPLMKDVLKHMVSCTDYIDCTETHCLSSRKIISHWKSCKNNSCVFCKPFKQVPNQTTDNTRQQSTREEEEVDDYPTSPQMPRLSPQTTPAPSPALSVASVSPLK</sequence>
<organism evidence="15">
    <name type="scientific">Oppiella nova</name>
    <dbReference type="NCBI Taxonomy" id="334625"/>
    <lineage>
        <taxon>Eukaryota</taxon>
        <taxon>Metazoa</taxon>
        <taxon>Ecdysozoa</taxon>
        <taxon>Arthropoda</taxon>
        <taxon>Chelicerata</taxon>
        <taxon>Arachnida</taxon>
        <taxon>Acari</taxon>
        <taxon>Acariformes</taxon>
        <taxon>Sarcoptiformes</taxon>
        <taxon>Oribatida</taxon>
        <taxon>Brachypylina</taxon>
        <taxon>Oppioidea</taxon>
        <taxon>Oppiidae</taxon>
        <taxon>Oppiella</taxon>
    </lineage>
</organism>
<dbReference type="EMBL" id="CAJPVJ010007058">
    <property type="protein sequence ID" value="CAG2170946.1"/>
    <property type="molecule type" value="Genomic_DNA"/>
</dbReference>
<keyword evidence="7" id="KW-0156">Chromatin regulator</keyword>
<dbReference type="GO" id="GO:0005667">
    <property type="term" value="C:transcription regulator complex"/>
    <property type="evidence" value="ECO:0007669"/>
    <property type="project" value="TreeGrafter"/>
</dbReference>
<dbReference type="Proteomes" id="UP000728032">
    <property type="component" value="Unassembled WGS sequence"/>
</dbReference>
<dbReference type="GO" id="GO:0005634">
    <property type="term" value="C:nucleus"/>
    <property type="evidence" value="ECO:0007669"/>
    <property type="project" value="UniProtKB-SubCell"/>
</dbReference>
<keyword evidence="10" id="KW-0539">Nucleus</keyword>
<keyword evidence="9" id="KW-0804">Transcription</keyword>
<evidence type="ECO:0000256" key="9">
    <source>
        <dbReference type="ARBA" id="ARBA00023163"/>
    </source>
</evidence>
<feature type="compositionally biased region" description="Low complexity" evidence="13">
    <location>
        <begin position="301"/>
        <end position="312"/>
    </location>
</feature>
<evidence type="ECO:0000256" key="11">
    <source>
        <dbReference type="ARBA" id="ARBA00048017"/>
    </source>
</evidence>
<feature type="region of interest" description="Disordered" evidence="13">
    <location>
        <begin position="1"/>
        <end position="23"/>
    </location>
</feature>
<reference evidence="15" key="1">
    <citation type="submission" date="2020-11" db="EMBL/GenBank/DDBJ databases">
        <authorList>
            <person name="Tran Van P."/>
        </authorList>
    </citation>
    <scope>NUCLEOTIDE SEQUENCE</scope>
</reference>
<evidence type="ECO:0000256" key="2">
    <source>
        <dbReference type="ARBA" id="ARBA00013184"/>
    </source>
</evidence>
<evidence type="ECO:0000256" key="12">
    <source>
        <dbReference type="PROSITE-ProRule" id="PRU00203"/>
    </source>
</evidence>
<dbReference type="Pfam" id="PF02135">
    <property type="entry name" value="zf-TAZ"/>
    <property type="match status" value="1"/>
</dbReference>
<dbReference type="EMBL" id="OC921883">
    <property type="protein sequence ID" value="CAD7653759.1"/>
    <property type="molecule type" value="Genomic_DNA"/>
</dbReference>
<comment type="subcellular location">
    <subcellularLocation>
        <location evidence="1">Nucleus</location>
    </subcellularLocation>
</comment>
<evidence type="ECO:0000256" key="8">
    <source>
        <dbReference type="ARBA" id="ARBA00023015"/>
    </source>
</evidence>
<dbReference type="GO" id="GO:0045944">
    <property type="term" value="P:positive regulation of transcription by RNA polymerase II"/>
    <property type="evidence" value="ECO:0007669"/>
    <property type="project" value="TreeGrafter"/>
</dbReference>
<dbReference type="PANTHER" id="PTHR13808:SF1">
    <property type="entry name" value="HISTONE ACETYLTRANSFERASE"/>
    <property type="match status" value="1"/>
</dbReference>
<evidence type="ECO:0000313" key="15">
    <source>
        <dbReference type="EMBL" id="CAD7653759.1"/>
    </source>
</evidence>
<keyword evidence="3" id="KW-0808">Transferase</keyword>
<dbReference type="SUPFAM" id="SSF57933">
    <property type="entry name" value="TAZ domain"/>
    <property type="match status" value="1"/>
</dbReference>
<keyword evidence="5 12" id="KW-0863">Zinc-finger</keyword>
<feature type="compositionally biased region" description="Polar residues" evidence="13">
    <location>
        <begin position="143"/>
        <end position="158"/>
    </location>
</feature>
<evidence type="ECO:0000256" key="7">
    <source>
        <dbReference type="ARBA" id="ARBA00022853"/>
    </source>
</evidence>
<evidence type="ECO:0000256" key="1">
    <source>
        <dbReference type="ARBA" id="ARBA00004123"/>
    </source>
</evidence>
<evidence type="ECO:0000256" key="4">
    <source>
        <dbReference type="ARBA" id="ARBA00022723"/>
    </source>
</evidence>
<feature type="region of interest" description="Disordered" evidence="13">
    <location>
        <begin position="143"/>
        <end position="172"/>
    </location>
</feature>
<dbReference type="GO" id="GO:0004402">
    <property type="term" value="F:histone acetyltransferase activity"/>
    <property type="evidence" value="ECO:0007669"/>
    <property type="project" value="InterPro"/>
</dbReference>
<feature type="compositionally biased region" description="Polar residues" evidence="13">
    <location>
        <begin position="284"/>
        <end position="295"/>
    </location>
</feature>
<keyword evidence="8" id="KW-0805">Transcription regulation</keyword>